<dbReference type="Proteomes" id="UP000237378">
    <property type="component" value="Unassembled WGS sequence"/>
</dbReference>
<sequence>MICNAETYAASGHHHHIATLLAGRSFEGVYLIAEPPETTCIDGEMGLIFIASDLTGSIKCLVDPVRAGWVQGEHFASIRVLLKGQVILIEDQLCARISELHQLKMQW</sequence>
<evidence type="ECO:0000313" key="4">
    <source>
        <dbReference type="Proteomes" id="UP000237378"/>
    </source>
</evidence>
<accession>A0A1L7NNS4</accession>
<dbReference type="EMBL" id="AP015031">
    <property type="protein sequence ID" value="BAW27126.1"/>
    <property type="molecule type" value="Genomic_DNA"/>
</dbReference>
<evidence type="ECO:0000313" key="3">
    <source>
        <dbReference type="Proteomes" id="UP000218731"/>
    </source>
</evidence>
<gene>
    <name evidence="2" type="ORF">BGP82_27975</name>
    <name evidence="1" type="ORF">KF715C_pB200</name>
</gene>
<dbReference type="Proteomes" id="UP000218731">
    <property type="component" value="Plasmid pKF715B"/>
</dbReference>
<name>A0A1L7NNS4_PSEPU</name>
<keyword evidence="1" id="KW-0614">Plasmid</keyword>
<dbReference type="EMBL" id="MING01000087">
    <property type="protein sequence ID" value="POF99683.1"/>
    <property type="molecule type" value="Genomic_DNA"/>
</dbReference>
<proteinExistence type="predicted"/>
<evidence type="ECO:0000313" key="2">
    <source>
        <dbReference type="EMBL" id="POF99683.1"/>
    </source>
</evidence>
<geneLocation type="plasmid" evidence="1">
    <name>pKF715B</name>
</geneLocation>
<reference evidence="2 4" key="2">
    <citation type="submission" date="2016-08" db="EMBL/GenBank/DDBJ databases">
        <authorList>
            <person name="Seilhamer J.J."/>
        </authorList>
    </citation>
    <scope>NUCLEOTIDE SEQUENCE [LARGE SCALE GENOMIC DNA]</scope>
    <source>
        <strain evidence="2 4">KH-18-2</strain>
    </source>
</reference>
<geneLocation type="plasmid" evidence="3">
    <name>pkf715b dna</name>
</geneLocation>
<organism evidence="1 3">
    <name type="scientific">Pseudomonas putida</name>
    <name type="common">Arthrobacter siderocapsulatus</name>
    <dbReference type="NCBI Taxonomy" id="303"/>
    <lineage>
        <taxon>Bacteria</taxon>
        <taxon>Pseudomonadati</taxon>
        <taxon>Pseudomonadota</taxon>
        <taxon>Gammaproteobacteria</taxon>
        <taxon>Pseudomonadales</taxon>
        <taxon>Pseudomonadaceae</taxon>
        <taxon>Pseudomonas</taxon>
    </lineage>
</organism>
<dbReference type="AlphaFoldDB" id="A0A1L7NNS4"/>
<reference evidence="2 4" key="3">
    <citation type="submission" date="2018-03" db="EMBL/GenBank/DDBJ databases">
        <title>Draft genome of Pseudomonas putida strain KH-18-2.</title>
        <authorList>
            <person name="Yoshizawa S."/>
            <person name="Khan N.H."/>
            <person name="Nishimura M."/>
            <person name="Chiura H.X."/>
            <person name="Ogura Y."/>
            <person name="Hayashi T."/>
            <person name="Kogure K."/>
        </authorList>
    </citation>
    <scope>NUCLEOTIDE SEQUENCE [LARGE SCALE GENOMIC DNA]</scope>
    <source>
        <strain evidence="2 4">KH-18-2</strain>
    </source>
</reference>
<protein>
    <submittedName>
        <fullName evidence="1">Uncharacterized protein</fullName>
    </submittedName>
</protein>
<evidence type="ECO:0000313" key="1">
    <source>
        <dbReference type="EMBL" id="BAW27126.1"/>
    </source>
</evidence>
<reference evidence="1 3" key="1">
    <citation type="submission" date="2015-11" db="EMBL/GenBank/DDBJ databases">
        <title>Complete genome sequencing of a biphenyl-degrading bacterium, Pseudomonas putida KF715 (=NBRC110667).</title>
        <authorList>
            <person name="Suenaga H."/>
            <person name="Fujihara N."/>
            <person name="Watanabe T."/>
            <person name="Hirose J."/>
            <person name="Kimura N."/>
            <person name="Yamazoe A."/>
            <person name="Hosoyama A."/>
            <person name="Shimodaira J."/>
            <person name="Furukawa K."/>
        </authorList>
    </citation>
    <scope>NUCLEOTIDE SEQUENCE [LARGE SCALE GENOMIC DNA]</scope>
    <source>
        <strain evidence="1 3">KF715</strain>
        <plasmid evidence="1">pKF715B</plasmid>
        <plasmid evidence="3">Plasmid pkf715b dna</plasmid>
    </source>
</reference>
<dbReference type="RefSeq" id="WP_004577633.1">
    <property type="nucleotide sequence ID" value="NZ_AP015031.1"/>
</dbReference>